<sequence>MGVRPHPSPPTRPHLSLPHPTRKHAAPPRGARWPASRGAAGSGMVPAPAALAHGGSERSGLGSDDTLAAAEPDLDDVYCFRSRRRSCHLRAGILGSSPPTTTAPFASSVRGISGCCAATDTGAGACVLWRPR</sequence>
<accession>A0A2T8KVP9</accession>
<feature type="region of interest" description="Disordered" evidence="1">
    <location>
        <begin position="1"/>
        <end position="67"/>
    </location>
</feature>
<name>A0A2T8KVP9_9POAL</name>
<dbReference type="Proteomes" id="UP000243499">
    <property type="component" value="Chromosome 1"/>
</dbReference>
<dbReference type="AlphaFoldDB" id="A0A2T8KVP9"/>
<protein>
    <submittedName>
        <fullName evidence="2">Uncharacterized protein</fullName>
    </submittedName>
</protein>
<dbReference type="EMBL" id="CM008046">
    <property type="protein sequence ID" value="PVH66199.1"/>
    <property type="molecule type" value="Genomic_DNA"/>
</dbReference>
<evidence type="ECO:0000313" key="2">
    <source>
        <dbReference type="EMBL" id="PVH66199.1"/>
    </source>
</evidence>
<reference evidence="2" key="1">
    <citation type="submission" date="2018-04" db="EMBL/GenBank/DDBJ databases">
        <title>WGS assembly of Panicum hallii.</title>
        <authorList>
            <person name="Lovell J."/>
            <person name="Jenkins J."/>
            <person name="Lowry D."/>
            <person name="Mamidi S."/>
            <person name="Sreedasyam A."/>
            <person name="Weng X."/>
            <person name="Barry K."/>
            <person name="Bonette J."/>
            <person name="Campitelli B."/>
            <person name="Daum C."/>
            <person name="Gordon S."/>
            <person name="Gould B."/>
            <person name="Lipzen A."/>
            <person name="Macqueen A."/>
            <person name="Palacio-Mejia J."/>
            <person name="Plott C."/>
            <person name="Shakirov E."/>
            <person name="Shu S."/>
            <person name="Yoshinaga Y."/>
            <person name="Zane M."/>
            <person name="Rokhsar D."/>
            <person name="Grimwood J."/>
            <person name="Schmutz J."/>
            <person name="Juenger T."/>
        </authorList>
    </citation>
    <scope>NUCLEOTIDE SEQUENCE [LARGE SCALE GENOMIC DNA]</scope>
    <source>
        <strain evidence="2">FIL2</strain>
    </source>
</reference>
<dbReference type="Gramene" id="PVH66199">
    <property type="protein sequence ID" value="PVH66199"/>
    <property type="gene ID" value="PAHAL_1G176600"/>
</dbReference>
<organism evidence="2">
    <name type="scientific">Panicum hallii</name>
    <dbReference type="NCBI Taxonomy" id="206008"/>
    <lineage>
        <taxon>Eukaryota</taxon>
        <taxon>Viridiplantae</taxon>
        <taxon>Streptophyta</taxon>
        <taxon>Embryophyta</taxon>
        <taxon>Tracheophyta</taxon>
        <taxon>Spermatophyta</taxon>
        <taxon>Magnoliopsida</taxon>
        <taxon>Liliopsida</taxon>
        <taxon>Poales</taxon>
        <taxon>Poaceae</taxon>
        <taxon>PACMAD clade</taxon>
        <taxon>Panicoideae</taxon>
        <taxon>Panicodae</taxon>
        <taxon>Paniceae</taxon>
        <taxon>Panicinae</taxon>
        <taxon>Panicum</taxon>
        <taxon>Panicum sect. Panicum</taxon>
    </lineage>
</organism>
<evidence type="ECO:0000256" key="1">
    <source>
        <dbReference type="SAM" id="MobiDB-lite"/>
    </source>
</evidence>
<gene>
    <name evidence="2" type="ORF">PAHAL_1G176600</name>
</gene>
<proteinExistence type="predicted"/>
<feature type="compositionally biased region" description="Pro residues" evidence="1">
    <location>
        <begin position="1"/>
        <end position="12"/>
    </location>
</feature>